<feature type="domain" description="DNA helicase Pif1-like DEAD-box helicase" evidence="2">
    <location>
        <begin position="284"/>
        <end position="459"/>
    </location>
</feature>
<evidence type="ECO:0000313" key="6">
    <source>
        <dbReference type="EMBL" id="CAF3863660.1"/>
    </source>
</evidence>
<dbReference type="GO" id="GO:0016787">
    <property type="term" value="F:hydrolase activity"/>
    <property type="evidence" value="ECO:0007669"/>
    <property type="project" value="UniProtKB-KW"/>
</dbReference>
<dbReference type="Pfam" id="PF05970">
    <property type="entry name" value="PIF1"/>
    <property type="match status" value="1"/>
</dbReference>
<evidence type="ECO:0000313" key="4">
    <source>
        <dbReference type="EMBL" id="CAF1098593.1"/>
    </source>
</evidence>
<protein>
    <recommendedName>
        <fullName evidence="1">ATP-dependent DNA helicase</fullName>
        <ecNumber evidence="1">5.6.2.3</ecNumber>
    </recommendedName>
</protein>
<keyword evidence="1" id="KW-0547">Nucleotide-binding</keyword>
<dbReference type="GO" id="GO:0006281">
    <property type="term" value="P:DNA repair"/>
    <property type="evidence" value="ECO:0007669"/>
    <property type="project" value="UniProtKB-KW"/>
</dbReference>
<evidence type="ECO:0000313" key="5">
    <source>
        <dbReference type="EMBL" id="CAF3732289.1"/>
    </source>
</evidence>
<dbReference type="OrthoDB" id="416437at2759"/>
<organism evidence="4 7">
    <name type="scientific">Didymodactylos carnosus</name>
    <dbReference type="NCBI Taxonomy" id="1234261"/>
    <lineage>
        <taxon>Eukaryota</taxon>
        <taxon>Metazoa</taxon>
        <taxon>Spiralia</taxon>
        <taxon>Gnathifera</taxon>
        <taxon>Rotifera</taxon>
        <taxon>Eurotatoria</taxon>
        <taxon>Bdelloidea</taxon>
        <taxon>Philodinida</taxon>
        <taxon>Philodinidae</taxon>
        <taxon>Didymodactylos</taxon>
    </lineage>
</organism>
<dbReference type="GO" id="GO:0043139">
    <property type="term" value="F:5'-3' DNA helicase activity"/>
    <property type="evidence" value="ECO:0007669"/>
    <property type="project" value="UniProtKB-EC"/>
</dbReference>
<dbReference type="EC" id="5.6.2.3" evidence="1"/>
<keyword evidence="1" id="KW-0347">Helicase</keyword>
<gene>
    <name evidence="4" type="ORF">GPM918_LOCUS18630</name>
    <name evidence="3" type="ORF">OVA965_LOCUS12557</name>
    <name evidence="6" type="ORF">SRO942_LOCUS18627</name>
    <name evidence="5" type="ORF">TMI583_LOCUS12561</name>
</gene>
<comment type="cofactor">
    <cofactor evidence="1">
        <name>Mg(2+)</name>
        <dbReference type="ChEBI" id="CHEBI:18420"/>
    </cofactor>
</comment>
<dbReference type="PANTHER" id="PTHR47642:SF6">
    <property type="entry name" value="ATP-DEPENDENT DNA HELICASE"/>
    <property type="match status" value="1"/>
</dbReference>
<keyword evidence="1" id="KW-0234">DNA repair</keyword>
<dbReference type="InterPro" id="IPR027417">
    <property type="entry name" value="P-loop_NTPase"/>
</dbReference>
<dbReference type="InterPro" id="IPR051055">
    <property type="entry name" value="PIF1_helicase"/>
</dbReference>
<dbReference type="SUPFAM" id="SSF52540">
    <property type="entry name" value="P-loop containing nucleoside triphosphate hydrolases"/>
    <property type="match status" value="2"/>
</dbReference>
<evidence type="ECO:0000313" key="7">
    <source>
        <dbReference type="Proteomes" id="UP000663829"/>
    </source>
</evidence>
<dbReference type="Proteomes" id="UP000682733">
    <property type="component" value="Unassembled WGS sequence"/>
</dbReference>
<dbReference type="Proteomes" id="UP000681722">
    <property type="component" value="Unassembled WGS sequence"/>
</dbReference>
<dbReference type="AlphaFoldDB" id="A0A814NX84"/>
<name>A0A814NX84_9BILA</name>
<dbReference type="EMBL" id="CAJNOK010005071">
    <property type="protein sequence ID" value="CAF0959470.1"/>
    <property type="molecule type" value="Genomic_DNA"/>
</dbReference>
<keyword evidence="1" id="KW-0378">Hydrolase</keyword>
<comment type="similarity">
    <text evidence="1">Belongs to the helicase family.</text>
</comment>
<evidence type="ECO:0000259" key="2">
    <source>
        <dbReference type="Pfam" id="PF05970"/>
    </source>
</evidence>
<dbReference type="EMBL" id="CAJNOQ010005432">
    <property type="protein sequence ID" value="CAF1098593.1"/>
    <property type="molecule type" value="Genomic_DNA"/>
</dbReference>
<proteinExistence type="inferred from homology"/>
<dbReference type="EMBL" id="CAJOBC010005432">
    <property type="protein sequence ID" value="CAF3863660.1"/>
    <property type="molecule type" value="Genomic_DNA"/>
</dbReference>
<dbReference type="Proteomes" id="UP000677228">
    <property type="component" value="Unassembled WGS sequence"/>
</dbReference>
<keyword evidence="1" id="KW-0233">DNA recombination</keyword>
<dbReference type="EMBL" id="CAJOBA010005076">
    <property type="protein sequence ID" value="CAF3732289.1"/>
    <property type="molecule type" value="Genomic_DNA"/>
</dbReference>
<keyword evidence="7" id="KW-1185">Reference proteome</keyword>
<reference evidence="4" key="1">
    <citation type="submission" date="2021-02" db="EMBL/GenBank/DDBJ databases">
        <authorList>
            <person name="Nowell W R."/>
        </authorList>
    </citation>
    <scope>NUCLEOTIDE SEQUENCE</scope>
</reference>
<comment type="catalytic activity">
    <reaction evidence="1">
        <text>ATP + H2O = ADP + phosphate + H(+)</text>
        <dbReference type="Rhea" id="RHEA:13065"/>
        <dbReference type="ChEBI" id="CHEBI:15377"/>
        <dbReference type="ChEBI" id="CHEBI:15378"/>
        <dbReference type="ChEBI" id="CHEBI:30616"/>
        <dbReference type="ChEBI" id="CHEBI:43474"/>
        <dbReference type="ChEBI" id="CHEBI:456216"/>
        <dbReference type="EC" id="5.6.2.3"/>
    </reaction>
</comment>
<dbReference type="GO" id="GO:0006310">
    <property type="term" value="P:DNA recombination"/>
    <property type="evidence" value="ECO:0007669"/>
    <property type="project" value="UniProtKB-KW"/>
</dbReference>
<sequence>MTKVVPVLTGSKIPREDKEETKERYARCLLALFVPWRKVEDLCEVHQTWDQALELYKHLITSESHRIIQNIQLLHECKEDRDAHLLQVIQESNTGQDSNIEPILTYRNVDQDEDIDDSEDLLQLLDDYHNVNKLFQLNQIPKSTSVYVNQAVGAVIATKRFPNVTNTANLLSDSSITPQFNHTNPNIHCTESFVTLMTTKLAQLNKKWQQDLKTAKQKARERILYGDADVNDIDDSSAAINQHIDLTVSHYDAQDNVSTELVRQVSVSSLKAQQEYVSKTQYCLNTEQHRAFMIITQHLEGKSHLRTNDKQGQLLMCVPGQGGTGKSQLIRAITEYFSLTKRSCLLRKVAPTSIAAAEIDALTIQSLTPHTRYSRKSKQGGKPGDTITEKEWCQVQYLLVDEMSMVGLILLARFGKKLTEAKRTDPSLPFAGINVIFFGDFLQYSPVGDKPLYSDIITAKPDEKIDHEGDTITRSTTNKLNQQAAGRSLWMQINTVVKLEVQMRTTDTQYLDLLKRLREGKCTEDNYQLLLTRVVHPDNDVKSLEDSMWMVAPLLVFRNELRTELNNKAVISLTCKDGYKPVVCVAQDKIKTDIKNPNLFKFLLRLPDNRTELLPGYLPLLAGMPVLLTDNLATELALSNGTRGIFRKLVYEEAEVNPDIMDEESFPTHTIYIQKPLYALVEIEKSKVTVPLNTLEPKIIPIPLIQKVFEIDVKPFLEQYGIKYKGNKTKLRVTRNQLPLVPAYSITTYKPQGQTIPKIVVDLVFPPGHRSKVAAAYVSLSRVKRLQDLAILRPFHISALQEKPTKYQLQELARLDALNEKTKKQFEQHYQI</sequence>
<accession>A0A814NX84</accession>
<dbReference type="PANTHER" id="PTHR47642">
    <property type="entry name" value="ATP-DEPENDENT DNA HELICASE"/>
    <property type="match status" value="1"/>
</dbReference>
<dbReference type="GO" id="GO:0000723">
    <property type="term" value="P:telomere maintenance"/>
    <property type="evidence" value="ECO:0007669"/>
    <property type="project" value="InterPro"/>
</dbReference>
<keyword evidence="1" id="KW-0227">DNA damage</keyword>
<dbReference type="Proteomes" id="UP000663829">
    <property type="component" value="Unassembled WGS sequence"/>
</dbReference>
<evidence type="ECO:0000313" key="3">
    <source>
        <dbReference type="EMBL" id="CAF0959470.1"/>
    </source>
</evidence>
<dbReference type="InterPro" id="IPR010285">
    <property type="entry name" value="DNA_helicase_pif1-like_DEAD"/>
</dbReference>
<keyword evidence="1" id="KW-0067">ATP-binding</keyword>
<evidence type="ECO:0000256" key="1">
    <source>
        <dbReference type="RuleBase" id="RU363044"/>
    </source>
</evidence>
<dbReference type="GO" id="GO:0005524">
    <property type="term" value="F:ATP binding"/>
    <property type="evidence" value="ECO:0007669"/>
    <property type="project" value="UniProtKB-KW"/>
</dbReference>
<comment type="caution">
    <text evidence="4">The sequence shown here is derived from an EMBL/GenBank/DDBJ whole genome shotgun (WGS) entry which is preliminary data.</text>
</comment>
<dbReference type="Gene3D" id="3.40.50.300">
    <property type="entry name" value="P-loop containing nucleotide triphosphate hydrolases"/>
    <property type="match status" value="1"/>
</dbReference>